<evidence type="ECO:0000259" key="1">
    <source>
        <dbReference type="Pfam" id="PF04073"/>
    </source>
</evidence>
<sequence>MKDALAIHRRLLSHQIHHEIVRLPRPLTCADDLPGILHVEPSSCIRVTVFEVTTRNRREPVAVVTTVACPPRPGSIGALLGARRVRPAPAFLINSATDYAATSVSPLLLPEELTVLIDERLTASRDPDEMVYTPTGERRTALRLGVLDLLSLTPGKRVDLQAARHKAVRMPGSKEVRPVMGLPRCESPPALL</sequence>
<keyword evidence="3" id="KW-1185">Reference proteome</keyword>
<dbReference type="Gene3D" id="3.90.960.10">
    <property type="entry name" value="YbaK/aminoacyl-tRNA synthetase-associated domain"/>
    <property type="match status" value="1"/>
</dbReference>
<reference evidence="3" key="1">
    <citation type="journal article" date="2019" name="Int. J. Syst. Evol. Microbiol.">
        <title>The Global Catalogue of Microorganisms (GCM) 10K type strain sequencing project: providing services to taxonomists for standard genome sequencing and annotation.</title>
        <authorList>
            <consortium name="The Broad Institute Genomics Platform"/>
            <consortium name="The Broad Institute Genome Sequencing Center for Infectious Disease"/>
            <person name="Wu L."/>
            <person name="Ma J."/>
        </authorList>
    </citation>
    <scope>NUCLEOTIDE SEQUENCE [LARGE SCALE GENOMIC DNA]</scope>
    <source>
        <strain evidence="3">JCM 16908</strain>
    </source>
</reference>
<dbReference type="Pfam" id="PF04073">
    <property type="entry name" value="tRNA_edit"/>
    <property type="match status" value="1"/>
</dbReference>
<name>A0ABP7HC31_9ACTN</name>
<dbReference type="SUPFAM" id="SSF55826">
    <property type="entry name" value="YbaK/ProRS associated domain"/>
    <property type="match status" value="1"/>
</dbReference>
<dbReference type="InterPro" id="IPR036754">
    <property type="entry name" value="YbaK/aa-tRNA-synt-asso_dom_sf"/>
</dbReference>
<dbReference type="EMBL" id="BAAAZR010000001">
    <property type="protein sequence ID" value="GAA3788833.1"/>
    <property type="molecule type" value="Genomic_DNA"/>
</dbReference>
<protein>
    <recommendedName>
        <fullName evidence="1">YbaK/aminoacyl-tRNA synthetase-associated domain-containing protein</fullName>
    </recommendedName>
</protein>
<accession>A0ABP7HC31</accession>
<evidence type="ECO:0000313" key="3">
    <source>
        <dbReference type="Proteomes" id="UP001500888"/>
    </source>
</evidence>
<feature type="domain" description="YbaK/aminoacyl-tRNA synthetase-associated" evidence="1">
    <location>
        <begin position="31"/>
        <end position="150"/>
    </location>
</feature>
<dbReference type="Proteomes" id="UP001500888">
    <property type="component" value="Unassembled WGS sequence"/>
</dbReference>
<organism evidence="2 3">
    <name type="scientific">Sphaerisporangium flaviroseum</name>
    <dbReference type="NCBI Taxonomy" id="509199"/>
    <lineage>
        <taxon>Bacteria</taxon>
        <taxon>Bacillati</taxon>
        <taxon>Actinomycetota</taxon>
        <taxon>Actinomycetes</taxon>
        <taxon>Streptosporangiales</taxon>
        <taxon>Streptosporangiaceae</taxon>
        <taxon>Sphaerisporangium</taxon>
    </lineage>
</organism>
<proteinExistence type="predicted"/>
<evidence type="ECO:0000313" key="2">
    <source>
        <dbReference type="EMBL" id="GAA3788833.1"/>
    </source>
</evidence>
<dbReference type="RefSeq" id="WP_344933503.1">
    <property type="nucleotide sequence ID" value="NZ_BAAAZR010000001.1"/>
</dbReference>
<dbReference type="InterPro" id="IPR007214">
    <property type="entry name" value="YbaK/aa-tRNA-synth-assoc-dom"/>
</dbReference>
<gene>
    <name evidence="2" type="ORF">GCM10022226_04360</name>
</gene>
<comment type="caution">
    <text evidence="2">The sequence shown here is derived from an EMBL/GenBank/DDBJ whole genome shotgun (WGS) entry which is preliminary data.</text>
</comment>